<gene>
    <name evidence="6" type="ORF">A6F49_09005</name>
</gene>
<feature type="domain" description="Solute-binding protein family 3/N-terminal" evidence="5">
    <location>
        <begin position="43"/>
        <end position="281"/>
    </location>
</feature>
<keyword evidence="7" id="KW-1185">Reference proteome</keyword>
<name>A0A1B7M0E7_9MICC</name>
<keyword evidence="3 4" id="KW-0732">Signal</keyword>
<dbReference type="PROSITE" id="PS51257">
    <property type="entry name" value="PROKAR_LIPOPROTEIN"/>
    <property type="match status" value="1"/>
</dbReference>
<dbReference type="RefSeq" id="WP_043057562.1">
    <property type="nucleotide sequence ID" value="NZ_LXEY01000016.1"/>
</dbReference>
<comment type="similarity">
    <text evidence="2">Belongs to the bacterial solute-binding protein SsuA/TauA family.</text>
</comment>
<dbReference type="InterPro" id="IPR015168">
    <property type="entry name" value="SsuA/THI5"/>
</dbReference>
<dbReference type="SUPFAM" id="SSF53850">
    <property type="entry name" value="Periplasmic binding protein-like II"/>
    <property type="match status" value="1"/>
</dbReference>
<evidence type="ECO:0000256" key="1">
    <source>
        <dbReference type="ARBA" id="ARBA00004418"/>
    </source>
</evidence>
<dbReference type="Proteomes" id="UP000078292">
    <property type="component" value="Unassembled WGS sequence"/>
</dbReference>
<dbReference type="PANTHER" id="PTHR30024">
    <property type="entry name" value="ALIPHATIC SULFONATES-BINDING PROTEIN-RELATED"/>
    <property type="match status" value="1"/>
</dbReference>
<evidence type="ECO:0000256" key="4">
    <source>
        <dbReference type="SAM" id="SignalP"/>
    </source>
</evidence>
<feature type="signal peptide" evidence="4">
    <location>
        <begin position="1"/>
        <end position="21"/>
    </location>
</feature>
<evidence type="ECO:0000256" key="2">
    <source>
        <dbReference type="ARBA" id="ARBA00010742"/>
    </source>
</evidence>
<dbReference type="SMART" id="SM00062">
    <property type="entry name" value="PBPb"/>
    <property type="match status" value="1"/>
</dbReference>
<dbReference type="AlphaFoldDB" id="A0A1B7M0E7"/>
<dbReference type="PANTHER" id="PTHR30024:SF47">
    <property type="entry name" value="TAURINE-BINDING PERIPLASMIC PROTEIN"/>
    <property type="match status" value="1"/>
</dbReference>
<dbReference type="InterPro" id="IPR001638">
    <property type="entry name" value="Solute-binding_3/MltF_N"/>
</dbReference>
<feature type="chain" id="PRO_5038347624" evidence="4">
    <location>
        <begin position="22"/>
        <end position="327"/>
    </location>
</feature>
<dbReference type="EMBL" id="LXEY01000016">
    <property type="protein sequence ID" value="OAV61563.1"/>
    <property type="molecule type" value="Genomic_DNA"/>
</dbReference>
<dbReference type="Pfam" id="PF09084">
    <property type="entry name" value="NMT1"/>
    <property type="match status" value="1"/>
</dbReference>
<evidence type="ECO:0000313" key="6">
    <source>
        <dbReference type="EMBL" id="OAV61563.1"/>
    </source>
</evidence>
<accession>A0A1B7M0E7</accession>
<evidence type="ECO:0000259" key="5">
    <source>
        <dbReference type="SMART" id="SM00062"/>
    </source>
</evidence>
<comment type="caution">
    <text evidence="6">The sequence shown here is derived from an EMBL/GenBank/DDBJ whole genome shotgun (WGS) entry which is preliminary data.</text>
</comment>
<reference evidence="6 7" key="1">
    <citation type="submission" date="2016-04" db="EMBL/GenBank/DDBJ databases">
        <title>First whole genome shotgun sequence of the bacterium Enteractinococcus sp. strain UASWS1574.</title>
        <authorList>
            <person name="Crovadore J."/>
            <person name="Chablais R."/>
            <person name="Lefort F."/>
        </authorList>
    </citation>
    <scope>NUCLEOTIDE SEQUENCE [LARGE SCALE GENOMIC DNA]</scope>
    <source>
        <strain evidence="6 7">UASWS1574</strain>
    </source>
</reference>
<dbReference type="STRING" id="1837282.A6F49_09005"/>
<dbReference type="OrthoDB" id="5174711at2"/>
<evidence type="ECO:0000313" key="7">
    <source>
        <dbReference type="Proteomes" id="UP000078292"/>
    </source>
</evidence>
<comment type="subcellular location">
    <subcellularLocation>
        <location evidence="1">Periplasm</location>
    </subcellularLocation>
</comment>
<proteinExistence type="inferred from homology"/>
<protein>
    <submittedName>
        <fullName evidence="6">Thiamine biosynthesis protein</fullName>
    </submittedName>
</protein>
<dbReference type="Gene3D" id="3.40.190.10">
    <property type="entry name" value="Periplasmic binding protein-like II"/>
    <property type="match status" value="2"/>
</dbReference>
<sequence length="327" mass="34654">MKKKFLSGFATAAAAALMLTACGGGNGGDGGGEAGGETEEMREVKIGVLSIAPSVGVAYGIEHGIFEEHGFDVEYEISSAGAAMLPAVSAGQLDFGVGNPLSVTTAVDQGLDMKIVAGYSNSLEEGNDVAGVVTRTDSGIETWADLEGKTTAVNALKTLGDLTVMHLAEEDGADPQALNFSEIGFPDMPAQLERGNTDAVWIPEPFLSQLLEDDANKLVGYSFQETDPGMATMVTFTSGQLAEEDPEMVADFAEAMTAALAAAQEDQEGSRELLVEFLEIPEEAAQELVMERLDGELNREQLMFMVDLANKYDFIDEAPSEEDLFLN</sequence>
<evidence type="ECO:0000256" key="3">
    <source>
        <dbReference type="ARBA" id="ARBA00022729"/>
    </source>
</evidence>
<organism evidence="6 7">
    <name type="scientific">Enteractinococcus helveticum</name>
    <dbReference type="NCBI Taxonomy" id="1837282"/>
    <lineage>
        <taxon>Bacteria</taxon>
        <taxon>Bacillati</taxon>
        <taxon>Actinomycetota</taxon>
        <taxon>Actinomycetes</taxon>
        <taxon>Micrococcales</taxon>
        <taxon>Micrococcaceae</taxon>
    </lineage>
</organism>
<dbReference type="GO" id="GO:0042597">
    <property type="term" value="C:periplasmic space"/>
    <property type="evidence" value="ECO:0007669"/>
    <property type="project" value="UniProtKB-SubCell"/>
</dbReference>